<accession>A0A8K0IZS3</accession>
<protein>
    <recommendedName>
        <fullName evidence="4">N-acetyltransferase domain-containing protein</fullName>
    </recommendedName>
</protein>
<dbReference type="Proteomes" id="UP000811619">
    <property type="component" value="Unassembled WGS sequence"/>
</dbReference>
<dbReference type="AlphaFoldDB" id="A0A8K0IZS3"/>
<name>A0A8K0IZS3_9HYPO</name>
<dbReference type="SUPFAM" id="SSF55729">
    <property type="entry name" value="Acyl-CoA N-acyltransferases (Nat)"/>
    <property type="match status" value="1"/>
</dbReference>
<dbReference type="InterPro" id="IPR016181">
    <property type="entry name" value="Acyl_CoA_acyltransferase"/>
</dbReference>
<feature type="compositionally biased region" description="Basic and acidic residues" evidence="1">
    <location>
        <begin position="1"/>
        <end position="12"/>
    </location>
</feature>
<proteinExistence type="predicted"/>
<evidence type="ECO:0008006" key="4">
    <source>
        <dbReference type="Google" id="ProtNLM"/>
    </source>
</evidence>
<keyword evidence="3" id="KW-1185">Reference proteome</keyword>
<sequence>MERDGQTEKVETNRNIGGGSSPLRVRGFQEKGALVDSAAGLGAATLTPSRQEFVPVGHIGMEAFPDRNETLGLPPSTYWVKSLYVSWALQSCGLGRNAMDQLERAASSPPFNCAFIALDTVRSEFQKSEMLRGLYDDRGLPRPDVVRTNEEWYLRQGYEIMEAEVEPYEWTSPATGRVVKLPCAFFKKDLRRLVPVPE</sequence>
<evidence type="ECO:0000256" key="1">
    <source>
        <dbReference type="SAM" id="MobiDB-lite"/>
    </source>
</evidence>
<feature type="region of interest" description="Disordered" evidence="1">
    <location>
        <begin position="1"/>
        <end position="24"/>
    </location>
</feature>
<evidence type="ECO:0000313" key="2">
    <source>
        <dbReference type="EMBL" id="KAG5913487.1"/>
    </source>
</evidence>
<dbReference type="OrthoDB" id="2326446at2759"/>
<reference evidence="2" key="1">
    <citation type="journal article" date="2020" name="bioRxiv">
        <title>Whole genome comparisons of ergot fungi reveals the divergence and evolution of species within the genus Claviceps are the result of varying mechanisms driving genome evolution and host range expansion.</title>
        <authorList>
            <person name="Wyka S.A."/>
            <person name="Mondo S.J."/>
            <person name="Liu M."/>
            <person name="Dettman J."/>
            <person name="Nalam V."/>
            <person name="Broders K.D."/>
        </authorList>
    </citation>
    <scope>NUCLEOTIDE SEQUENCE</scope>
    <source>
        <strain evidence="2">CCC 489</strain>
    </source>
</reference>
<organism evidence="2 3">
    <name type="scientific">Claviceps africana</name>
    <dbReference type="NCBI Taxonomy" id="83212"/>
    <lineage>
        <taxon>Eukaryota</taxon>
        <taxon>Fungi</taxon>
        <taxon>Dikarya</taxon>
        <taxon>Ascomycota</taxon>
        <taxon>Pezizomycotina</taxon>
        <taxon>Sordariomycetes</taxon>
        <taxon>Hypocreomycetidae</taxon>
        <taxon>Hypocreales</taxon>
        <taxon>Clavicipitaceae</taxon>
        <taxon>Claviceps</taxon>
    </lineage>
</organism>
<comment type="caution">
    <text evidence="2">The sequence shown here is derived from an EMBL/GenBank/DDBJ whole genome shotgun (WGS) entry which is preliminary data.</text>
</comment>
<dbReference type="EMBL" id="SRPY01001313">
    <property type="protein sequence ID" value="KAG5913487.1"/>
    <property type="molecule type" value="Genomic_DNA"/>
</dbReference>
<evidence type="ECO:0000313" key="3">
    <source>
        <dbReference type="Proteomes" id="UP000811619"/>
    </source>
</evidence>
<dbReference type="Gene3D" id="3.40.630.30">
    <property type="match status" value="1"/>
</dbReference>
<gene>
    <name evidence="2" type="ORF">E4U42_001117</name>
</gene>